<keyword evidence="3" id="KW-1185">Reference proteome</keyword>
<dbReference type="EMBL" id="FZOH01000004">
    <property type="protein sequence ID" value="SNS44273.1"/>
    <property type="molecule type" value="Genomic_DNA"/>
</dbReference>
<evidence type="ECO:0000313" key="2">
    <source>
        <dbReference type="EMBL" id="SNS44273.1"/>
    </source>
</evidence>
<dbReference type="RefSeq" id="WP_089404290.1">
    <property type="nucleotide sequence ID" value="NZ_FZOH01000004.1"/>
</dbReference>
<evidence type="ECO:0000313" key="3">
    <source>
        <dbReference type="Proteomes" id="UP000198386"/>
    </source>
</evidence>
<gene>
    <name evidence="2" type="ORF">SAMN04488107_2578</name>
</gene>
<accession>A0A239EJR4</accession>
<reference evidence="3" key="1">
    <citation type="submission" date="2017-06" db="EMBL/GenBank/DDBJ databases">
        <authorList>
            <person name="Varghese N."/>
            <person name="Submissions S."/>
        </authorList>
    </citation>
    <scope>NUCLEOTIDE SEQUENCE [LARGE SCALE GENOMIC DNA]</scope>
    <source>
        <strain evidence="3">DSM 45423</strain>
    </source>
</reference>
<dbReference type="AlphaFoldDB" id="A0A239EJR4"/>
<organism evidence="2 3">
    <name type="scientific">Geodermatophilus saharensis</name>
    <dbReference type="NCBI Taxonomy" id="1137994"/>
    <lineage>
        <taxon>Bacteria</taxon>
        <taxon>Bacillati</taxon>
        <taxon>Actinomycetota</taxon>
        <taxon>Actinomycetes</taxon>
        <taxon>Geodermatophilales</taxon>
        <taxon>Geodermatophilaceae</taxon>
        <taxon>Geodermatophilus</taxon>
    </lineage>
</organism>
<dbReference type="OrthoDB" id="5197276at2"/>
<protein>
    <submittedName>
        <fullName evidence="2">Uncharacterized protein</fullName>
    </submittedName>
</protein>
<feature type="region of interest" description="Disordered" evidence="1">
    <location>
        <begin position="1"/>
        <end position="26"/>
    </location>
</feature>
<dbReference type="Proteomes" id="UP000198386">
    <property type="component" value="Unassembled WGS sequence"/>
</dbReference>
<name>A0A239EJR4_9ACTN</name>
<sequence>MGPGDEDDAPRRAPGEDLADALDGAGGDLTVSADAMRWSPDQVATPAPPRGLPGIDVAVGIGEFLGFDAAALRRVVSGVATRLATVAGDAVAELRQLAADRLPGDDRR</sequence>
<evidence type="ECO:0000256" key="1">
    <source>
        <dbReference type="SAM" id="MobiDB-lite"/>
    </source>
</evidence>
<proteinExistence type="predicted"/>